<protein>
    <submittedName>
        <fullName evidence="1">Uncharacterized protein</fullName>
    </submittedName>
</protein>
<reference evidence="1 2" key="1">
    <citation type="submission" date="2018-01" db="EMBL/GenBank/DDBJ databases">
        <title>Whole genome sequencing of Histamine producing bacteria.</title>
        <authorList>
            <person name="Butler K."/>
        </authorList>
    </citation>
    <scope>NUCLEOTIDE SEQUENCE [LARGE SCALE GENOMIC DNA]</scope>
    <source>
        <strain evidence="1 2">A2-1</strain>
    </source>
</reference>
<sequence length="67" mass="7771">MIHIIKIMIHIIKDVDTIAMSHINIDVRITIMMAIINMKIVITLKNIIISNMSIANMTIDRCYEFLN</sequence>
<dbReference type="EMBL" id="PYOY01000007">
    <property type="protein sequence ID" value="PSX06629.1"/>
    <property type="molecule type" value="Genomic_DNA"/>
</dbReference>
<dbReference type="Proteomes" id="UP000241440">
    <property type="component" value="Unassembled WGS sequence"/>
</dbReference>
<dbReference type="AlphaFoldDB" id="A0A855SAI2"/>
<name>A0A855SAI2_PHOAN</name>
<gene>
    <name evidence="1" type="ORF">C0W41_14420</name>
</gene>
<proteinExistence type="predicted"/>
<organism evidence="1 2">
    <name type="scientific">Photobacterium angustum</name>
    <dbReference type="NCBI Taxonomy" id="661"/>
    <lineage>
        <taxon>Bacteria</taxon>
        <taxon>Pseudomonadati</taxon>
        <taxon>Pseudomonadota</taxon>
        <taxon>Gammaproteobacteria</taxon>
        <taxon>Vibrionales</taxon>
        <taxon>Vibrionaceae</taxon>
        <taxon>Photobacterium</taxon>
    </lineage>
</organism>
<evidence type="ECO:0000313" key="1">
    <source>
        <dbReference type="EMBL" id="PSX06629.1"/>
    </source>
</evidence>
<comment type="caution">
    <text evidence="1">The sequence shown here is derived from an EMBL/GenBank/DDBJ whole genome shotgun (WGS) entry which is preliminary data.</text>
</comment>
<evidence type="ECO:0000313" key="2">
    <source>
        <dbReference type="Proteomes" id="UP000241440"/>
    </source>
</evidence>
<accession>A0A855SAI2</accession>